<feature type="transmembrane region" description="Helical" evidence="1">
    <location>
        <begin position="20"/>
        <end position="43"/>
    </location>
</feature>
<dbReference type="PANTHER" id="PTHR34502:SF3">
    <property type="entry name" value="DUF6594 DOMAIN-CONTAINING PROTEIN"/>
    <property type="match status" value="1"/>
</dbReference>
<protein>
    <recommendedName>
        <fullName evidence="2">DUF6594 domain-containing protein</fullName>
    </recommendedName>
</protein>
<feature type="transmembrane region" description="Helical" evidence="1">
    <location>
        <begin position="87"/>
        <end position="105"/>
    </location>
</feature>
<proteinExistence type="predicted"/>
<name>A0AB34KZX5_9PEZI</name>
<feature type="transmembrane region" description="Helical" evidence="1">
    <location>
        <begin position="58"/>
        <end position="80"/>
    </location>
</feature>
<gene>
    <name evidence="3" type="ORF">WHR41_01825</name>
</gene>
<dbReference type="EMBL" id="JAAQHG020000004">
    <property type="protein sequence ID" value="KAL1589466.1"/>
    <property type="molecule type" value="Genomic_DNA"/>
</dbReference>
<dbReference type="AlphaFoldDB" id="A0AB34KZX5"/>
<dbReference type="RefSeq" id="XP_069232571.1">
    <property type="nucleotide sequence ID" value="XM_069370431.1"/>
</dbReference>
<dbReference type="PANTHER" id="PTHR34502">
    <property type="entry name" value="DUF6594 DOMAIN-CONTAINING PROTEIN-RELATED"/>
    <property type="match status" value="1"/>
</dbReference>
<accession>A0AB34KZX5</accession>
<dbReference type="GeneID" id="96003269"/>
<keyword evidence="1" id="KW-0812">Transmembrane</keyword>
<keyword evidence="1" id="KW-1133">Transmembrane helix</keyword>
<feature type="domain" description="DUF6594" evidence="2">
    <location>
        <begin position="9"/>
        <end position="99"/>
    </location>
</feature>
<evidence type="ECO:0000313" key="4">
    <source>
        <dbReference type="Proteomes" id="UP000803884"/>
    </source>
</evidence>
<keyword evidence="1" id="KW-0472">Membrane</keyword>
<evidence type="ECO:0000256" key="1">
    <source>
        <dbReference type="SAM" id="Phobius"/>
    </source>
</evidence>
<keyword evidence="4" id="KW-1185">Reference proteome</keyword>
<dbReference type="Proteomes" id="UP000803884">
    <property type="component" value="Unassembled WGS sequence"/>
</dbReference>
<evidence type="ECO:0000313" key="3">
    <source>
        <dbReference type="EMBL" id="KAL1589466.1"/>
    </source>
</evidence>
<evidence type="ECO:0000259" key="2">
    <source>
        <dbReference type="Pfam" id="PF20237"/>
    </source>
</evidence>
<comment type="caution">
    <text evidence="3">The sequence shown here is derived from an EMBL/GenBank/DDBJ whole genome shotgun (WGS) entry which is preliminary data.</text>
</comment>
<dbReference type="Pfam" id="PF20237">
    <property type="entry name" value="DUF6594"/>
    <property type="match status" value="1"/>
</dbReference>
<reference evidence="3 4" key="1">
    <citation type="journal article" date="2020" name="Microbiol. Resour. Announc.">
        <title>Draft Genome Sequence of a Cladosporium Species Isolated from the Mesophotic Ascidian Didemnum maculosum.</title>
        <authorList>
            <person name="Gioti A."/>
            <person name="Siaperas R."/>
            <person name="Nikolaivits E."/>
            <person name="Le Goff G."/>
            <person name="Ouazzani J."/>
            <person name="Kotoulas G."/>
            <person name="Topakas E."/>
        </authorList>
    </citation>
    <scope>NUCLEOTIDE SEQUENCE [LARGE SCALE GENOMIC DNA]</scope>
    <source>
        <strain evidence="3 4">TM138-S3</strain>
    </source>
</reference>
<sequence length="106" mass="11271">MKASGPAQFFYSRKRIGACASFVILVVILALVIIPICILSAIVRKDGTSGGGLNQKQIASTIGVFLVFTLLFSAMLSFLTSAKRHEIFGVTAAYCAVLVVFLGNVQ</sequence>
<organism evidence="3 4">
    <name type="scientific">Cladosporium halotolerans</name>
    <dbReference type="NCBI Taxonomy" id="1052096"/>
    <lineage>
        <taxon>Eukaryota</taxon>
        <taxon>Fungi</taxon>
        <taxon>Dikarya</taxon>
        <taxon>Ascomycota</taxon>
        <taxon>Pezizomycotina</taxon>
        <taxon>Dothideomycetes</taxon>
        <taxon>Dothideomycetidae</taxon>
        <taxon>Cladosporiales</taxon>
        <taxon>Cladosporiaceae</taxon>
        <taxon>Cladosporium</taxon>
    </lineage>
</organism>
<dbReference type="InterPro" id="IPR046529">
    <property type="entry name" value="DUF6594"/>
</dbReference>